<sequence>MPSALATLNECIWGDYLEAQQGRLGPLPEIEHLNPRVVRIMGGNSGLLRPPGFRAWIDSLLRVLEDLDVELSRVILIHWHK</sequence>
<proteinExistence type="predicted"/>
<dbReference type="AlphaFoldDB" id="A0AA37GXQ1"/>
<gene>
    <name evidence="1" type="ORF">ColLi_12078</name>
</gene>
<dbReference type="Proteomes" id="UP001055172">
    <property type="component" value="Unassembled WGS sequence"/>
</dbReference>
<name>A0AA37GXQ1_9PEZI</name>
<reference evidence="1 2" key="1">
    <citation type="submission" date="2021-07" db="EMBL/GenBank/DDBJ databases">
        <title>Genome data of Colletotrichum spaethianum.</title>
        <authorList>
            <person name="Utami Y.D."/>
            <person name="Hiruma K."/>
        </authorList>
    </citation>
    <scope>NUCLEOTIDE SEQUENCE [LARGE SCALE GENOMIC DNA]</scope>
    <source>
        <strain evidence="1 2">MAFF 242679</strain>
    </source>
</reference>
<organism evidence="1 2">
    <name type="scientific">Colletotrichum liriopes</name>
    <dbReference type="NCBI Taxonomy" id="708192"/>
    <lineage>
        <taxon>Eukaryota</taxon>
        <taxon>Fungi</taxon>
        <taxon>Dikarya</taxon>
        <taxon>Ascomycota</taxon>
        <taxon>Pezizomycotina</taxon>
        <taxon>Sordariomycetes</taxon>
        <taxon>Hypocreomycetidae</taxon>
        <taxon>Glomerellales</taxon>
        <taxon>Glomerellaceae</taxon>
        <taxon>Colletotrichum</taxon>
        <taxon>Colletotrichum spaethianum species complex</taxon>
    </lineage>
</organism>
<dbReference type="EMBL" id="BPPX01000039">
    <property type="protein sequence ID" value="GJC89240.1"/>
    <property type="molecule type" value="Genomic_DNA"/>
</dbReference>
<keyword evidence="2" id="KW-1185">Reference proteome</keyword>
<evidence type="ECO:0000313" key="2">
    <source>
        <dbReference type="Proteomes" id="UP001055172"/>
    </source>
</evidence>
<protein>
    <submittedName>
        <fullName evidence="1">Lactamase-like protein nscB</fullName>
    </submittedName>
</protein>
<evidence type="ECO:0000313" key="1">
    <source>
        <dbReference type="EMBL" id="GJC89240.1"/>
    </source>
</evidence>
<accession>A0AA37GXQ1</accession>
<comment type="caution">
    <text evidence="1">The sequence shown here is derived from an EMBL/GenBank/DDBJ whole genome shotgun (WGS) entry which is preliminary data.</text>
</comment>